<proteinExistence type="predicted"/>
<comment type="caution">
    <text evidence="1">The sequence shown here is derived from an EMBL/GenBank/DDBJ whole genome shotgun (WGS) entry which is preliminary data.</text>
</comment>
<dbReference type="InterPro" id="IPR025074">
    <property type="entry name" value="DUF3942"/>
</dbReference>
<dbReference type="RefSeq" id="WP_071699987.1">
    <property type="nucleotide sequence ID" value="NZ_CP146103.1"/>
</dbReference>
<name>A0A9X6Q8F7_BACTU</name>
<gene>
    <name evidence="1" type="ORF">BK775_22555</name>
</gene>
<organism evidence="1 2">
    <name type="scientific">Bacillus thuringiensis</name>
    <dbReference type="NCBI Taxonomy" id="1428"/>
    <lineage>
        <taxon>Bacteria</taxon>
        <taxon>Bacillati</taxon>
        <taxon>Bacillota</taxon>
        <taxon>Bacilli</taxon>
        <taxon>Bacillales</taxon>
        <taxon>Bacillaceae</taxon>
        <taxon>Bacillus</taxon>
        <taxon>Bacillus cereus group</taxon>
    </lineage>
</organism>
<dbReference type="EMBL" id="NFEN01000114">
    <property type="protein sequence ID" value="OUA21339.1"/>
    <property type="molecule type" value="Genomic_DNA"/>
</dbReference>
<evidence type="ECO:0000313" key="2">
    <source>
        <dbReference type="Proteomes" id="UP000195077"/>
    </source>
</evidence>
<reference evidence="1 2" key="1">
    <citation type="submission" date="2016-10" db="EMBL/GenBank/DDBJ databases">
        <title>Comparative genomics of Bacillus thuringiensis reveals a path to pathogens against multiple invertebrate hosts.</title>
        <authorList>
            <person name="Zheng J."/>
            <person name="Gao Q."/>
            <person name="Liu H."/>
            <person name="Peng D."/>
            <person name="Ruan L."/>
            <person name="Sun M."/>
        </authorList>
    </citation>
    <scope>NUCLEOTIDE SEQUENCE [LARGE SCALE GENOMIC DNA]</scope>
    <source>
        <strain evidence="1">I13</strain>
    </source>
</reference>
<dbReference type="Proteomes" id="UP000195077">
    <property type="component" value="Unassembled WGS sequence"/>
</dbReference>
<accession>A0A9X6Q8F7</accession>
<sequence length="129" mass="15215">MSNLDQTIQKFKVYFGEDTEEKMLKEKFKEFESVFYKMHVELNATERGSFHTDWVMDTKFVEIEGVKLELHLNKETNVIEVSKKDESGSTRLDAIILKENELYCTKRGVIFTEDVFNEFLKEVFVEILG</sequence>
<dbReference type="AlphaFoldDB" id="A0A9X6Q8F7"/>
<evidence type="ECO:0000313" key="1">
    <source>
        <dbReference type="EMBL" id="OUA21339.1"/>
    </source>
</evidence>
<protein>
    <recommendedName>
        <fullName evidence="3">DUF3942 domain-containing protein</fullName>
    </recommendedName>
</protein>
<evidence type="ECO:0008006" key="3">
    <source>
        <dbReference type="Google" id="ProtNLM"/>
    </source>
</evidence>
<dbReference type="Pfam" id="PF13078">
    <property type="entry name" value="DUF3942"/>
    <property type="match status" value="1"/>
</dbReference>